<evidence type="ECO:0000256" key="1">
    <source>
        <dbReference type="ARBA" id="ARBA00004123"/>
    </source>
</evidence>
<dbReference type="Proteomes" id="UP000277300">
    <property type="component" value="Unassembled WGS sequence"/>
</dbReference>
<feature type="region of interest" description="Disordered" evidence="3">
    <location>
        <begin position="210"/>
        <end position="242"/>
    </location>
</feature>
<dbReference type="PANTHER" id="PTHR31319">
    <property type="entry name" value="ZINC FINGER PROTEIN CONSTANS-LIKE 4"/>
    <property type="match status" value="1"/>
</dbReference>
<dbReference type="EMBL" id="MBAD02000529">
    <property type="protein sequence ID" value="RLN66290.1"/>
    <property type="molecule type" value="Genomic_DNA"/>
</dbReference>
<dbReference type="AlphaFoldDB" id="A0A3F2RKS4"/>
<accession>A0A3F2RKS4</accession>
<evidence type="ECO:0000313" key="6">
    <source>
        <dbReference type="EMBL" id="RLN66290.1"/>
    </source>
</evidence>
<dbReference type="OrthoDB" id="153872at2759"/>
<dbReference type="InterPro" id="IPR010402">
    <property type="entry name" value="CCT_domain"/>
</dbReference>
<keyword evidence="2" id="KW-0539">Nucleus</keyword>
<sequence length="473" mass="52577">MNPVEQCGYRRSSLSSSQRGSLIIELSTELELTLLTIFSHGSSNCLPTLLALLSTGEATVLLLGVESYSWEAILSGGGGGGIAIVVSFVVLMRLFSDVEPRKNDRVRDRSLIVKVNTTTITTNNHPFRTKMIESEVAETLMSLSAPDERKFADNPLYASEPPSSWQTNKKRAFAAFDNGMASSLPSSTFLQPQTDRYSSSFSLLQHKIHGRPLTSMIPGREEGDSSSSSDVDMDSGDTSDDTAEYISSWSAYRSPFDGLVAAARDQASNQNDNDSYSSSNSSPISIPIGASSNNKSNTMRYREPSSSFDRTYSSSYGKKHKTSSLSRVQENESFLGRDCSPTGVEEEGTWYDSDYKQRARFASVCSSDGSEYGGLGRQHLEEFIRMEISAANEKEHHVEGSSPSSDGKYIGSYSPEARRKRIERFLEKRKRRVWAKKVDYDVRKNFANSRLRVKGRFVKKEDEELLCQLLSYT</sequence>
<evidence type="ECO:0000256" key="3">
    <source>
        <dbReference type="SAM" id="MobiDB-lite"/>
    </source>
</evidence>
<dbReference type="InterPro" id="IPR045281">
    <property type="entry name" value="CONSTANS-like"/>
</dbReference>
<dbReference type="PROSITE" id="PS51017">
    <property type="entry name" value="CCT"/>
    <property type="match status" value="1"/>
</dbReference>
<gene>
    <name evidence="6" type="ORF">BBJ29_008093</name>
    <name evidence="5" type="ORF">BBP00_00006566</name>
</gene>
<evidence type="ECO:0000259" key="4">
    <source>
        <dbReference type="PROSITE" id="PS51017"/>
    </source>
</evidence>
<feature type="compositionally biased region" description="Polar residues" evidence="3">
    <location>
        <begin position="323"/>
        <end position="332"/>
    </location>
</feature>
<feature type="compositionally biased region" description="Low complexity" evidence="3">
    <location>
        <begin position="266"/>
        <end position="294"/>
    </location>
</feature>
<evidence type="ECO:0000313" key="7">
    <source>
        <dbReference type="Proteomes" id="UP000277300"/>
    </source>
</evidence>
<protein>
    <recommendedName>
        <fullName evidence="4">CCT domain-containing protein</fullName>
    </recommendedName>
</protein>
<proteinExistence type="predicted"/>
<feature type="compositionally biased region" description="Acidic residues" evidence="3">
    <location>
        <begin position="231"/>
        <end position="242"/>
    </location>
</feature>
<feature type="domain" description="CCT" evidence="4">
    <location>
        <begin position="418"/>
        <end position="460"/>
    </location>
</feature>
<evidence type="ECO:0000313" key="5">
    <source>
        <dbReference type="EMBL" id="RLN59295.1"/>
    </source>
</evidence>
<dbReference type="GO" id="GO:0005634">
    <property type="term" value="C:nucleus"/>
    <property type="evidence" value="ECO:0007669"/>
    <property type="project" value="UniProtKB-SubCell"/>
</dbReference>
<comment type="subcellular location">
    <subcellularLocation>
        <location evidence="1">Nucleus</location>
    </subcellularLocation>
</comment>
<feature type="region of interest" description="Disordered" evidence="3">
    <location>
        <begin position="266"/>
        <end position="339"/>
    </location>
</feature>
<dbReference type="PANTHER" id="PTHR31319:SF77">
    <property type="entry name" value="ZINC FINGER PROTEIN CONSTANS-LIKE 4"/>
    <property type="match status" value="1"/>
</dbReference>
<reference evidence="7 8" key="1">
    <citation type="submission" date="2018-07" db="EMBL/GenBank/DDBJ databases">
        <title>Genome sequencing of oomycete isolates from Chile give support for New Zealand origin for Phytophthora kernoviae and make available the first Nothophytophthora sp. genome.</title>
        <authorList>
            <person name="Studholme D.J."/>
            <person name="Sanfuentes E."/>
            <person name="Panda P."/>
            <person name="Hill R."/>
            <person name="Sambles C."/>
            <person name="Grant M."/>
            <person name="Williams N.M."/>
            <person name="Mcdougal R.L."/>
        </authorList>
    </citation>
    <scope>NUCLEOTIDE SEQUENCE [LARGE SCALE GENOMIC DNA]</scope>
    <source>
        <strain evidence="5">Chile6</strain>
        <strain evidence="6">Chile7</strain>
    </source>
</reference>
<organism evidence="5 7">
    <name type="scientific">Phytophthora kernoviae</name>
    <dbReference type="NCBI Taxonomy" id="325452"/>
    <lineage>
        <taxon>Eukaryota</taxon>
        <taxon>Sar</taxon>
        <taxon>Stramenopiles</taxon>
        <taxon>Oomycota</taxon>
        <taxon>Peronosporomycetes</taxon>
        <taxon>Peronosporales</taxon>
        <taxon>Peronosporaceae</taxon>
        <taxon>Phytophthora</taxon>
    </lineage>
</organism>
<comment type="caution">
    <text evidence="5">The sequence shown here is derived from an EMBL/GenBank/DDBJ whole genome shotgun (WGS) entry which is preliminary data.</text>
</comment>
<dbReference type="EMBL" id="MBDO02000229">
    <property type="protein sequence ID" value="RLN59295.1"/>
    <property type="molecule type" value="Genomic_DNA"/>
</dbReference>
<evidence type="ECO:0000313" key="8">
    <source>
        <dbReference type="Proteomes" id="UP000284657"/>
    </source>
</evidence>
<feature type="compositionally biased region" description="Low complexity" evidence="3">
    <location>
        <begin position="305"/>
        <end position="315"/>
    </location>
</feature>
<evidence type="ECO:0000256" key="2">
    <source>
        <dbReference type="ARBA" id="ARBA00023242"/>
    </source>
</evidence>
<name>A0A3F2RKS4_9STRA</name>
<dbReference type="Pfam" id="PF06203">
    <property type="entry name" value="CCT"/>
    <property type="match status" value="1"/>
</dbReference>
<dbReference type="Proteomes" id="UP000284657">
    <property type="component" value="Unassembled WGS sequence"/>
</dbReference>